<dbReference type="EMBL" id="DSOV01000016">
    <property type="protein sequence ID" value="HEN41655.1"/>
    <property type="molecule type" value="Genomic_DNA"/>
</dbReference>
<evidence type="ECO:0000313" key="1">
    <source>
        <dbReference type="EMBL" id="HEN41655.1"/>
    </source>
</evidence>
<comment type="caution">
    <text evidence="1">The sequence shown here is derived from an EMBL/GenBank/DDBJ whole genome shotgun (WGS) entry which is preliminary data.</text>
</comment>
<name>A0A831UBP4_GEOME</name>
<protein>
    <submittedName>
        <fullName evidence="1">Uncharacterized protein</fullName>
    </submittedName>
</protein>
<proteinExistence type="predicted"/>
<sequence length="64" mass="6626">MNVIITESILIAGKHVEKGTVKALDAETARLLIGSNRAEEATVEALALLEQRRPGSAKAAGKGG</sequence>
<gene>
    <name evidence="1" type="ORF">ENQ87_04635</name>
</gene>
<accession>A0A831UBP4</accession>
<dbReference type="AlphaFoldDB" id="A0A831UBP4"/>
<reference evidence="1" key="1">
    <citation type="journal article" date="2020" name="mSystems">
        <title>Genome- and Community-Level Interaction Insights into Carbon Utilization and Element Cycling Functions of Hydrothermarchaeota in Hydrothermal Sediment.</title>
        <authorList>
            <person name="Zhou Z."/>
            <person name="Liu Y."/>
            <person name="Xu W."/>
            <person name="Pan J."/>
            <person name="Luo Z.H."/>
            <person name="Li M."/>
        </authorList>
    </citation>
    <scope>NUCLEOTIDE SEQUENCE [LARGE SCALE GENOMIC DNA]</scope>
    <source>
        <strain evidence="1">SpSt-349</strain>
    </source>
</reference>
<organism evidence="1">
    <name type="scientific">Geobacter metallireducens</name>
    <dbReference type="NCBI Taxonomy" id="28232"/>
    <lineage>
        <taxon>Bacteria</taxon>
        <taxon>Pseudomonadati</taxon>
        <taxon>Thermodesulfobacteriota</taxon>
        <taxon>Desulfuromonadia</taxon>
        <taxon>Geobacterales</taxon>
        <taxon>Geobacteraceae</taxon>
        <taxon>Geobacter</taxon>
    </lineage>
</organism>